<gene>
    <name evidence="2" type="ordered locus">RAM_35535</name>
</gene>
<dbReference type="AlphaFoldDB" id="A0A9R0P3I9"/>
<dbReference type="Proteomes" id="UP000006138">
    <property type="component" value="Chromosome"/>
</dbReference>
<dbReference type="SUPFAM" id="SSF53756">
    <property type="entry name" value="UDP-Glycosyltransferase/glycogen phosphorylase"/>
    <property type="match status" value="1"/>
</dbReference>
<sequence length="452" mass="50037">MTTGSSSGGIRRLAGRYLPKASATSRHRPAPKLGRGWIKPPSAATTVSREVETEAREERWNTMDIERTVLVAVHTITSLIRLEDIVLPLEDDPRVQLVYTQVPDQFGEGVETRLRDMEVRVLSWGDATRRKFDLVVAASLHRLGDLPATARFAAPHGAGYNKLWPAWAWPGLKDDRPVYGLDRASLLDDDGQPIVDALLLPHPAHLSTLSRQCPEAVPYAVVAGDPAYDRLLVCREHREHYRERLGIREAQTLVAVSSTWGPRSLLAMNRDLPRRLASELPANHRVIATVHPAVWAQHGARQVRNRFREAHAAGLDVVDTYEDWRGLLAAADFLVADHGSLSAYAAGAGIPVLLSHFADSEVDPDSIVAELARHSPLLDPQAPLVGQLTAAREAQPAQWRAVHDRLAARQGVSAEIVRETLYRKLSLTELPHPARWPLVPPPKLVRDDRRGP</sequence>
<keyword evidence="3" id="KW-1185">Reference proteome</keyword>
<accession>A0A9R0P3I9</accession>
<protein>
    <submittedName>
        <fullName evidence="2">Uncharacterized protein</fullName>
    </submittedName>
</protein>
<dbReference type="InterPro" id="IPR043148">
    <property type="entry name" value="TagF_C"/>
</dbReference>
<name>A0A9R0P3I9_AMYMS</name>
<dbReference type="EMBL" id="CP002896">
    <property type="protein sequence ID" value="AEK45580.1"/>
    <property type="molecule type" value="Genomic_DNA"/>
</dbReference>
<dbReference type="Gene3D" id="3.40.50.12580">
    <property type="match status" value="1"/>
</dbReference>
<proteinExistence type="predicted"/>
<feature type="region of interest" description="Disordered" evidence="1">
    <location>
        <begin position="1"/>
        <end position="45"/>
    </location>
</feature>
<evidence type="ECO:0000313" key="2">
    <source>
        <dbReference type="EMBL" id="AEK45580.1"/>
    </source>
</evidence>
<dbReference type="KEGG" id="amn:RAM_35535"/>
<evidence type="ECO:0000256" key="1">
    <source>
        <dbReference type="SAM" id="MobiDB-lite"/>
    </source>
</evidence>
<organism evidence="2 3">
    <name type="scientific">Amycolatopsis mediterranei (strain S699)</name>
    <name type="common">Nocardia mediterranei</name>
    <dbReference type="NCBI Taxonomy" id="713604"/>
    <lineage>
        <taxon>Bacteria</taxon>
        <taxon>Bacillati</taxon>
        <taxon>Actinomycetota</taxon>
        <taxon>Actinomycetes</taxon>
        <taxon>Pseudonocardiales</taxon>
        <taxon>Pseudonocardiaceae</taxon>
        <taxon>Amycolatopsis</taxon>
    </lineage>
</organism>
<dbReference type="RefSeq" id="WP_014467543.1">
    <property type="nucleotide sequence ID" value="NC_017186.1"/>
</dbReference>
<evidence type="ECO:0000313" key="3">
    <source>
        <dbReference type="Proteomes" id="UP000006138"/>
    </source>
</evidence>
<dbReference type="GeneID" id="92874575"/>
<reference evidence="2 3" key="1">
    <citation type="journal article" date="2011" name="J. Bacteriol.">
        <title>Whole genome sequence of the rifamycin B-producing strain Amycolatopsis mediterranei S699.</title>
        <authorList>
            <person name="Verma M."/>
            <person name="Kaur J."/>
            <person name="Kumar M."/>
            <person name="Kumari K."/>
            <person name="Saxena A."/>
            <person name="Anand S."/>
            <person name="Nigam A."/>
            <person name="Ravi V."/>
            <person name="Raghuvanshi S."/>
            <person name="Khurana P."/>
            <person name="Tyagi A.K."/>
            <person name="Khurana J.P."/>
            <person name="Lal R."/>
        </authorList>
    </citation>
    <scope>NUCLEOTIDE SEQUENCE [LARGE SCALE GENOMIC DNA]</scope>
    <source>
        <strain evidence="2 3">S699</strain>
    </source>
</reference>